<comment type="caution">
    <text evidence="2">The sequence shown here is derived from an EMBL/GenBank/DDBJ whole genome shotgun (WGS) entry which is preliminary data.</text>
</comment>
<feature type="transmembrane region" description="Helical" evidence="1">
    <location>
        <begin position="20"/>
        <end position="41"/>
    </location>
</feature>
<gene>
    <name evidence="2" type="ORF">FM21_28035</name>
</gene>
<dbReference type="HOGENOM" id="CLU_1265847_0_0_11"/>
<sequence>MQPLPPPRIPANELRPGRHWYVTAAAIAVALTVLGVAFGVYRFASLTDTVDTDHQFANGDTVTLRLGPGAERAIWAKYPGRSPGPRCDITGPGGPRLTDPGTDVFLTGDEAWHVVQVIDVSQAGDYTVTCSSQALSRYALGGTGVLATFAGGLVLVIALPALGIGICAVIVLVTAVRRSRHRKRLLAALLASGAGHPAPAGPGPQERDSQPA</sequence>
<keyword evidence="1" id="KW-0472">Membrane</keyword>
<accession>A0A086N0B8</accession>
<dbReference type="STRING" id="1915400.FM21_28035"/>
<organism evidence="2 3">
    <name type="scientific">Streptomyces mutabilis</name>
    <dbReference type="NCBI Taxonomy" id="67332"/>
    <lineage>
        <taxon>Bacteria</taxon>
        <taxon>Bacillati</taxon>
        <taxon>Actinomycetota</taxon>
        <taxon>Actinomycetes</taxon>
        <taxon>Kitasatosporales</taxon>
        <taxon>Streptomycetaceae</taxon>
        <taxon>Streptomyces</taxon>
    </lineage>
</organism>
<evidence type="ECO:0000313" key="3">
    <source>
        <dbReference type="Proteomes" id="UP000029095"/>
    </source>
</evidence>
<evidence type="ECO:0000313" key="2">
    <source>
        <dbReference type="EMBL" id="KFG74586.1"/>
    </source>
</evidence>
<proteinExistence type="predicted"/>
<dbReference type="AlphaFoldDB" id="A0A086N0B8"/>
<dbReference type="Proteomes" id="UP000029095">
    <property type="component" value="Unassembled WGS sequence"/>
</dbReference>
<evidence type="ECO:0000256" key="1">
    <source>
        <dbReference type="SAM" id="Phobius"/>
    </source>
</evidence>
<reference evidence="2 3" key="1">
    <citation type="submission" date="2014-05" db="EMBL/GenBank/DDBJ databases">
        <title>Complete genome sequence of the Streptomyces mutabilis TRM45540.</title>
        <authorList>
            <person name="Luo X."/>
            <person name="Zhang L."/>
        </authorList>
    </citation>
    <scope>NUCLEOTIDE SEQUENCE [LARGE SCALE GENOMIC DNA]</scope>
    <source>
        <strain evidence="2 3">TRM45540</strain>
    </source>
</reference>
<name>A0A086N0B8_9ACTN</name>
<keyword evidence="1" id="KW-0812">Transmembrane</keyword>
<keyword evidence="3" id="KW-1185">Reference proteome</keyword>
<evidence type="ECO:0008006" key="4">
    <source>
        <dbReference type="Google" id="ProtNLM"/>
    </source>
</evidence>
<dbReference type="RefSeq" id="WP_043381760.1">
    <property type="nucleotide sequence ID" value="NZ_KN039947.1"/>
</dbReference>
<keyword evidence="1" id="KW-1133">Transmembrane helix</keyword>
<dbReference type="EMBL" id="JNFQ01000002">
    <property type="protein sequence ID" value="KFG74586.1"/>
    <property type="molecule type" value="Genomic_DNA"/>
</dbReference>
<protein>
    <recommendedName>
        <fullName evidence="4">Serine/arginine repetitive matrix protein 2</fullName>
    </recommendedName>
</protein>
<feature type="transmembrane region" description="Helical" evidence="1">
    <location>
        <begin position="145"/>
        <end position="176"/>
    </location>
</feature>